<gene>
    <name evidence="2" type="ORF">V7x_17510</name>
</gene>
<evidence type="ECO:0000313" key="3">
    <source>
        <dbReference type="Proteomes" id="UP000316476"/>
    </source>
</evidence>
<name>A0A5C6FYU1_9PLAN</name>
<accession>A0A5C6FYU1</accession>
<reference evidence="2 3" key="1">
    <citation type="submission" date="2019-02" db="EMBL/GenBank/DDBJ databases">
        <title>Deep-cultivation of Planctomycetes and their phenomic and genomic characterization uncovers novel biology.</title>
        <authorList>
            <person name="Wiegand S."/>
            <person name="Jogler M."/>
            <person name="Boedeker C."/>
            <person name="Pinto D."/>
            <person name="Vollmers J."/>
            <person name="Rivas-Marin E."/>
            <person name="Kohn T."/>
            <person name="Peeters S.H."/>
            <person name="Heuer A."/>
            <person name="Rast P."/>
            <person name="Oberbeckmann S."/>
            <person name="Bunk B."/>
            <person name="Jeske O."/>
            <person name="Meyerdierks A."/>
            <person name="Storesund J.E."/>
            <person name="Kallscheuer N."/>
            <person name="Luecker S."/>
            <person name="Lage O.M."/>
            <person name="Pohl T."/>
            <person name="Merkel B.J."/>
            <person name="Hornburger P."/>
            <person name="Mueller R.-W."/>
            <person name="Bruemmer F."/>
            <person name="Labrenz M."/>
            <person name="Spormann A.M."/>
            <person name="Op Den Camp H."/>
            <person name="Overmann J."/>
            <person name="Amann R."/>
            <person name="Jetten M.S.M."/>
            <person name="Mascher T."/>
            <person name="Medema M.H."/>
            <person name="Devos D.P."/>
            <person name="Kaster A.-K."/>
            <person name="Ovreas L."/>
            <person name="Rohde M."/>
            <person name="Galperin M.Y."/>
            <person name="Jogler C."/>
        </authorList>
    </citation>
    <scope>NUCLEOTIDE SEQUENCE [LARGE SCALE GENOMIC DNA]</scope>
    <source>
        <strain evidence="2 3">V7</strain>
    </source>
</reference>
<evidence type="ECO:0000313" key="2">
    <source>
        <dbReference type="EMBL" id="TWU66193.1"/>
    </source>
</evidence>
<dbReference type="Proteomes" id="UP000316476">
    <property type="component" value="Unassembled WGS sequence"/>
</dbReference>
<organism evidence="2 3">
    <name type="scientific">Crateriforma conspicua</name>
    <dbReference type="NCBI Taxonomy" id="2527996"/>
    <lineage>
        <taxon>Bacteria</taxon>
        <taxon>Pseudomonadati</taxon>
        <taxon>Planctomycetota</taxon>
        <taxon>Planctomycetia</taxon>
        <taxon>Planctomycetales</taxon>
        <taxon>Planctomycetaceae</taxon>
        <taxon>Crateriforma</taxon>
    </lineage>
</organism>
<protein>
    <submittedName>
        <fullName evidence="2">Uncharacterized protein</fullName>
    </submittedName>
</protein>
<proteinExistence type="predicted"/>
<evidence type="ECO:0000256" key="1">
    <source>
        <dbReference type="SAM" id="MobiDB-lite"/>
    </source>
</evidence>
<sequence>MLGLGSAGAFPFQESGNSFANSPKQVQSLIRNCEHRDSRCSQSHPEVPALVKGKEFAKRR</sequence>
<feature type="region of interest" description="Disordered" evidence="1">
    <location>
        <begin position="37"/>
        <end position="60"/>
    </location>
</feature>
<dbReference type="EMBL" id="SJPZ01000001">
    <property type="protein sequence ID" value="TWU66193.1"/>
    <property type="molecule type" value="Genomic_DNA"/>
</dbReference>
<comment type="caution">
    <text evidence="2">The sequence shown here is derived from an EMBL/GenBank/DDBJ whole genome shotgun (WGS) entry which is preliminary data.</text>
</comment>
<dbReference type="AlphaFoldDB" id="A0A5C6FYU1"/>